<evidence type="ECO:0000256" key="1">
    <source>
        <dbReference type="SAM" id="MobiDB-lite"/>
    </source>
</evidence>
<dbReference type="AlphaFoldDB" id="A0A0L8I1T5"/>
<evidence type="ECO:0000313" key="2">
    <source>
        <dbReference type="EMBL" id="KOF95025.1"/>
    </source>
</evidence>
<name>A0A0L8I1T5_OCTBM</name>
<feature type="region of interest" description="Disordered" evidence="1">
    <location>
        <begin position="1"/>
        <end position="33"/>
    </location>
</feature>
<organism evidence="2">
    <name type="scientific">Octopus bimaculoides</name>
    <name type="common">California two-spotted octopus</name>
    <dbReference type="NCBI Taxonomy" id="37653"/>
    <lineage>
        <taxon>Eukaryota</taxon>
        <taxon>Metazoa</taxon>
        <taxon>Spiralia</taxon>
        <taxon>Lophotrochozoa</taxon>
        <taxon>Mollusca</taxon>
        <taxon>Cephalopoda</taxon>
        <taxon>Coleoidea</taxon>
        <taxon>Octopodiformes</taxon>
        <taxon>Octopoda</taxon>
        <taxon>Incirrata</taxon>
        <taxon>Octopodidae</taxon>
        <taxon>Octopus</taxon>
    </lineage>
</organism>
<proteinExistence type="predicted"/>
<protein>
    <submittedName>
        <fullName evidence="2">Uncharacterized protein</fullName>
    </submittedName>
</protein>
<feature type="compositionally biased region" description="Polar residues" evidence="1">
    <location>
        <begin position="24"/>
        <end position="33"/>
    </location>
</feature>
<accession>A0A0L8I1T5</accession>
<sequence length="55" mass="6702">MDKFLLIPQKNEKERYSKQDKHQNNSPPHQTKNITKIMSSKVLYYREKTTEFLFV</sequence>
<feature type="compositionally biased region" description="Basic and acidic residues" evidence="1">
    <location>
        <begin position="10"/>
        <end position="23"/>
    </location>
</feature>
<reference evidence="2" key="1">
    <citation type="submission" date="2015-07" db="EMBL/GenBank/DDBJ databases">
        <title>MeaNS - Measles Nucleotide Surveillance Program.</title>
        <authorList>
            <person name="Tran T."/>
            <person name="Druce J."/>
        </authorList>
    </citation>
    <scope>NUCLEOTIDE SEQUENCE</scope>
    <source>
        <strain evidence="2">UCB-OBI-ISO-001</strain>
        <tissue evidence="2">Gonad</tissue>
    </source>
</reference>
<gene>
    <name evidence="2" type="ORF">OCBIM_22039754mg</name>
</gene>
<dbReference type="EMBL" id="KQ416821">
    <property type="protein sequence ID" value="KOF95025.1"/>
    <property type="molecule type" value="Genomic_DNA"/>
</dbReference>